<feature type="region of interest" description="Disordered" evidence="1">
    <location>
        <begin position="63"/>
        <end position="84"/>
    </location>
</feature>
<organism evidence="3 4">
    <name type="scientific">Ziziphus jujuba</name>
    <name type="common">Chinese jujube</name>
    <name type="synonym">Ziziphus sativa</name>
    <dbReference type="NCBI Taxonomy" id="326968"/>
    <lineage>
        <taxon>Eukaryota</taxon>
        <taxon>Viridiplantae</taxon>
        <taxon>Streptophyta</taxon>
        <taxon>Embryophyta</taxon>
        <taxon>Tracheophyta</taxon>
        <taxon>Spermatophyta</taxon>
        <taxon>Magnoliopsida</taxon>
        <taxon>eudicotyledons</taxon>
        <taxon>Gunneridae</taxon>
        <taxon>Pentapetalae</taxon>
        <taxon>rosids</taxon>
        <taxon>fabids</taxon>
        <taxon>Rosales</taxon>
        <taxon>Rhamnaceae</taxon>
        <taxon>Paliureae</taxon>
        <taxon>Ziziphus</taxon>
    </lineage>
</organism>
<evidence type="ECO:0000256" key="2">
    <source>
        <dbReference type="SAM" id="SignalP"/>
    </source>
</evidence>
<proteinExistence type="predicted"/>
<evidence type="ECO:0000313" key="4">
    <source>
        <dbReference type="RefSeq" id="XP_048325665.1"/>
    </source>
</evidence>
<keyword evidence="3" id="KW-1185">Reference proteome</keyword>
<dbReference type="RefSeq" id="XP_048325665.1">
    <property type="nucleotide sequence ID" value="XM_048469708.2"/>
</dbReference>
<protein>
    <submittedName>
        <fullName evidence="4">Uncharacterized protein LOC125421289 isoform X1</fullName>
    </submittedName>
</protein>
<keyword evidence="2" id="KW-0732">Signal</keyword>
<dbReference type="PANTHER" id="PTHR34467:SF7">
    <property type="entry name" value="TRANSMEMBRANE PROTEIN"/>
    <property type="match status" value="1"/>
</dbReference>
<reference evidence="4" key="1">
    <citation type="submission" date="2025-08" db="UniProtKB">
        <authorList>
            <consortium name="RefSeq"/>
        </authorList>
    </citation>
    <scope>IDENTIFICATION</scope>
    <source>
        <tissue evidence="4">Seedling</tissue>
    </source>
</reference>
<feature type="signal peptide" evidence="2">
    <location>
        <begin position="1"/>
        <end position="23"/>
    </location>
</feature>
<dbReference type="PANTHER" id="PTHR34467">
    <property type="entry name" value="TRANSMEMBRANE PROTEIN"/>
    <property type="match status" value="1"/>
</dbReference>
<feature type="compositionally biased region" description="Basic residues" evidence="1">
    <location>
        <begin position="73"/>
        <end position="84"/>
    </location>
</feature>
<evidence type="ECO:0000313" key="3">
    <source>
        <dbReference type="Proteomes" id="UP001652623"/>
    </source>
</evidence>
<sequence length="84" mass="9356">MSLKINTFLLILLLLVVIPLCSGMVEGSEVGINPNYSLHKYVKGGIQVNIRKLLVMPRTFLDYDDAGANPRHDPRRKPGNGRNP</sequence>
<dbReference type="GeneID" id="125421289"/>
<name>A0ABM3ICM4_ZIZJJ</name>
<evidence type="ECO:0000256" key="1">
    <source>
        <dbReference type="SAM" id="MobiDB-lite"/>
    </source>
</evidence>
<dbReference type="Proteomes" id="UP001652623">
    <property type="component" value="Chromosome 8"/>
</dbReference>
<feature type="chain" id="PRO_5046019013" evidence="2">
    <location>
        <begin position="24"/>
        <end position="84"/>
    </location>
</feature>
<gene>
    <name evidence="4" type="primary">LOC125421289</name>
</gene>
<accession>A0ABM3ICM4</accession>